<dbReference type="EC" id="2.-.-.-" evidence="9"/>
<evidence type="ECO:0000259" key="8">
    <source>
        <dbReference type="PROSITE" id="PS52029"/>
    </source>
</evidence>
<keyword evidence="3 6" id="KW-0133">Cell shape</keyword>
<dbReference type="GO" id="GO:0016740">
    <property type="term" value="F:transferase activity"/>
    <property type="evidence" value="ECO:0007669"/>
    <property type="project" value="UniProtKB-KW"/>
</dbReference>
<evidence type="ECO:0000256" key="5">
    <source>
        <dbReference type="ARBA" id="ARBA00023316"/>
    </source>
</evidence>
<dbReference type="SUPFAM" id="SSF141523">
    <property type="entry name" value="L,D-transpeptidase catalytic domain-like"/>
    <property type="match status" value="1"/>
</dbReference>
<proteinExistence type="predicted"/>
<name>A0ABV9YM89_9PSEU</name>
<keyword evidence="7" id="KW-0812">Transmembrane</keyword>
<keyword evidence="4 6" id="KW-0573">Peptidoglycan synthesis</keyword>
<evidence type="ECO:0000256" key="7">
    <source>
        <dbReference type="SAM" id="Phobius"/>
    </source>
</evidence>
<feature type="transmembrane region" description="Helical" evidence="7">
    <location>
        <begin position="21"/>
        <end position="41"/>
    </location>
</feature>
<comment type="pathway">
    <text evidence="1 6">Cell wall biogenesis; peptidoglycan biosynthesis.</text>
</comment>
<dbReference type="Proteomes" id="UP001595947">
    <property type="component" value="Unassembled WGS sequence"/>
</dbReference>
<feature type="active site" description="Proton donor/acceptor" evidence="6">
    <location>
        <position position="140"/>
    </location>
</feature>
<reference evidence="10" key="1">
    <citation type="journal article" date="2019" name="Int. J. Syst. Evol. Microbiol.">
        <title>The Global Catalogue of Microorganisms (GCM) 10K type strain sequencing project: providing services to taxonomists for standard genome sequencing and annotation.</title>
        <authorList>
            <consortium name="The Broad Institute Genomics Platform"/>
            <consortium name="The Broad Institute Genome Sequencing Center for Infectious Disease"/>
            <person name="Wu L."/>
            <person name="Ma J."/>
        </authorList>
    </citation>
    <scope>NUCLEOTIDE SEQUENCE [LARGE SCALE GENOMIC DNA]</scope>
    <source>
        <strain evidence="10">CGMCC 4.7093</strain>
    </source>
</reference>
<dbReference type="CDD" id="cd16913">
    <property type="entry name" value="YkuD_like"/>
    <property type="match status" value="1"/>
</dbReference>
<dbReference type="PANTHER" id="PTHR30582">
    <property type="entry name" value="L,D-TRANSPEPTIDASE"/>
    <property type="match status" value="1"/>
</dbReference>
<feature type="domain" description="L,D-TPase catalytic" evidence="8">
    <location>
        <begin position="67"/>
        <end position="175"/>
    </location>
</feature>
<accession>A0ABV9YM89</accession>
<dbReference type="InterPro" id="IPR038063">
    <property type="entry name" value="Transpep_catalytic_dom"/>
</dbReference>
<keyword evidence="7" id="KW-1133">Transmembrane helix</keyword>
<keyword evidence="10" id="KW-1185">Reference proteome</keyword>
<dbReference type="Gene3D" id="2.40.440.10">
    <property type="entry name" value="L,D-transpeptidase catalytic domain-like"/>
    <property type="match status" value="1"/>
</dbReference>
<dbReference type="PROSITE" id="PS52029">
    <property type="entry name" value="LD_TPASE"/>
    <property type="match status" value="1"/>
</dbReference>
<evidence type="ECO:0000256" key="2">
    <source>
        <dbReference type="ARBA" id="ARBA00022679"/>
    </source>
</evidence>
<evidence type="ECO:0000256" key="6">
    <source>
        <dbReference type="PROSITE-ProRule" id="PRU01373"/>
    </source>
</evidence>
<dbReference type="RefSeq" id="WP_378035983.1">
    <property type="nucleotide sequence ID" value="NZ_JBHSIV010000008.1"/>
</dbReference>
<dbReference type="PANTHER" id="PTHR30582:SF33">
    <property type="entry name" value="EXPORTED PROTEIN"/>
    <property type="match status" value="1"/>
</dbReference>
<dbReference type="InterPro" id="IPR005490">
    <property type="entry name" value="LD_TPept_cat_dom"/>
</dbReference>
<organism evidence="9 10">
    <name type="scientific">Actinomycetospora atypica</name>
    <dbReference type="NCBI Taxonomy" id="1290095"/>
    <lineage>
        <taxon>Bacteria</taxon>
        <taxon>Bacillati</taxon>
        <taxon>Actinomycetota</taxon>
        <taxon>Actinomycetes</taxon>
        <taxon>Pseudonocardiales</taxon>
        <taxon>Pseudonocardiaceae</taxon>
        <taxon>Actinomycetospora</taxon>
    </lineage>
</organism>
<comment type="caution">
    <text evidence="9">The sequence shown here is derived from an EMBL/GenBank/DDBJ whole genome shotgun (WGS) entry which is preliminary data.</text>
</comment>
<keyword evidence="2 9" id="KW-0808">Transferase</keyword>
<gene>
    <name evidence="9" type="ORF">ACFPBZ_10490</name>
</gene>
<feature type="active site" description="Nucleophile" evidence="6">
    <location>
        <position position="151"/>
    </location>
</feature>
<sequence>MGRHHRASRSRIEGHGGRLRVGGSVVGAVGGVGLGLLQLAAPAVAAPAPAAAPASAPHSATPCAVTAKACVDISAKKAWLTDGHGKIVYGAVPITTGAKGYETPTGTFTVMWKDKDHRSDEYDHAPMNNSVFFAPGDAFHEGSLQRDSAGCVHLSHEASERFFDYLQVYDQVQIVP</sequence>
<dbReference type="InterPro" id="IPR050979">
    <property type="entry name" value="LD-transpeptidase"/>
</dbReference>
<dbReference type="Pfam" id="PF03734">
    <property type="entry name" value="YkuD"/>
    <property type="match status" value="1"/>
</dbReference>
<evidence type="ECO:0000313" key="9">
    <source>
        <dbReference type="EMBL" id="MFC5062635.1"/>
    </source>
</evidence>
<dbReference type="EMBL" id="JBHSIV010000008">
    <property type="protein sequence ID" value="MFC5062635.1"/>
    <property type="molecule type" value="Genomic_DNA"/>
</dbReference>
<evidence type="ECO:0000256" key="4">
    <source>
        <dbReference type="ARBA" id="ARBA00022984"/>
    </source>
</evidence>
<protein>
    <submittedName>
        <fullName evidence="9">L,D-transpeptidase</fullName>
        <ecNumber evidence="9">2.-.-.-</ecNumber>
    </submittedName>
</protein>
<evidence type="ECO:0000256" key="3">
    <source>
        <dbReference type="ARBA" id="ARBA00022960"/>
    </source>
</evidence>
<evidence type="ECO:0000256" key="1">
    <source>
        <dbReference type="ARBA" id="ARBA00004752"/>
    </source>
</evidence>
<keyword evidence="5 6" id="KW-0961">Cell wall biogenesis/degradation</keyword>
<keyword evidence="7" id="KW-0472">Membrane</keyword>
<evidence type="ECO:0000313" key="10">
    <source>
        <dbReference type="Proteomes" id="UP001595947"/>
    </source>
</evidence>